<dbReference type="SUPFAM" id="SSF54523">
    <property type="entry name" value="Pili subunits"/>
    <property type="match status" value="1"/>
</dbReference>
<protein>
    <recommendedName>
        <fullName evidence="9">Trimeric autotransporter adhesin YadA-like C-terminal membrane anchor domain-containing protein</fullName>
    </recommendedName>
</protein>
<feature type="chain" id="PRO_5004637896" description="Trimeric autotransporter adhesin YadA-like C-terminal membrane anchor domain-containing protein" evidence="8">
    <location>
        <begin position="22"/>
        <end position="408"/>
    </location>
</feature>
<keyword evidence="7" id="KW-0998">Cell outer membrane</keyword>
<accession>U3AEZ6</accession>
<dbReference type="GO" id="GO:0009986">
    <property type="term" value="C:cell surface"/>
    <property type="evidence" value="ECO:0007669"/>
    <property type="project" value="UniProtKB-SubCell"/>
</dbReference>
<evidence type="ECO:0000256" key="4">
    <source>
        <dbReference type="ARBA" id="ARBA00022692"/>
    </source>
</evidence>
<dbReference type="RefSeq" id="WP_021712230.1">
    <property type="nucleotide sequence ID" value="NZ_BATM01000002.1"/>
</dbReference>
<comment type="caution">
    <text evidence="10">The sequence shown here is derived from an EMBL/GenBank/DDBJ whole genome shotgun (WGS) entry which is preliminary data.</text>
</comment>
<keyword evidence="5 8" id="KW-0732">Signal</keyword>
<name>U3AEZ6_9VIBR</name>
<evidence type="ECO:0000313" key="10">
    <source>
        <dbReference type="EMBL" id="GAD78506.1"/>
    </source>
</evidence>
<evidence type="ECO:0000256" key="7">
    <source>
        <dbReference type="ARBA" id="ARBA00023237"/>
    </source>
</evidence>
<keyword evidence="3" id="KW-1134">Transmembrane beta strand</keyword>
<gene>
    <name evidence="10" type="ORF">VEZ01S_02_00870</name>
</gene>
<sequence length="408" mass="42858">MRKLTLVAAAVSAIISTGVLANDSVQSNQVGDQSSSITVLSHSKKINAVQTTPQVSTYLTATRKSKMQQPTQLPQATPQTIAQTANLRSDTNANDIRTVNGVATRAESKADMAKLAAEANAQVIDVTQQVVHVNTQIAEAADTRSANNANEVQTVSSTATRAEDKADMAKLAAEANAQAIDVTQQVVRVNTQVAEVADTRSANNANEIKTVSSTATRAEDKADMAQSATEANAQVIDATQQVVHVNTQIAQTADLRSANNAQSITTNTKAIDSNTQLANTVDTRSTTNAQHIASNTSRIDSNAYAIDQNTQSIEQNSQDIKSLRADLEQQAKIMDGAMAQGIATSSLVMPYNVGKISTTVALGHSGDANAIAGGVGIRFTENFTARSNVAYDTGSEHVSIGAGVGYEW</sequence>
<evidence type="ECO:0000256" key="3">
    <source>
        <dbReference type="ARBA" id="ARBA00022452"/>
    </source>
</evidence>
<evidence type="ECO:0000256" key="8">
    <source>
        <dbReference type="SAM" id="SignalP"/>
    </source>
</evidence>
<keyword evidence="6" id="KW-0472">Membrane</keyword>
<proteinExistence type="predicted"/>
<feature type="signal peptide" evidence="8">
    <location>
        <begin position="1"/>
        <end position="21"/>
    </location>
</feature>
<dbReference type="InterPro" id="IPR045584">
    <property type="entry name" value="Pilin-like"/>
</dbReference>
<dbReference type="InterPro" id="IPR005594">
    <property type="entry name" value="YadA_C"/>
</dbReference>
<evidence type="ECO:0000256" key="1">
    <source>
        <dbReference type="ARBA" id="ARBA00004241"/>
    </source>
</evidence>
<evidence type="ECO:0000259" key="9">
    <source>
        <dbReference type="Pfam" id="PF03895"/>
    </source>
</evidence>
<keyword evidence="4" id="KW-0812">Transmembrane</keyword>
<evidence type="ECO:0000256" key="5">
    <source>
        <dbReference type="ARBA" id="ARBA00022729"/>
    </source>
</evidence>
<dbReference type="Proteomes" id="UP000016562">
    <property type="component" value="Unassembled WGS sequence"/>
</dbReference>
<reference evidence="10 11" key="1">
    <citation type="submission" date="2013-09" db="EMBL/GenBank/DDBJ databases">
        <title>Whole genome shotgun sequence of Vibrio ezurae NBRC 102218.</title>
        <authorList>
            <person name="Yoshida I."/>
            <person name="Hosoyama A."/>
            <person name="Numata M."/>
            <person name="Hashimoto M."/>
            <person name="Hosoyama Y."/>
            <person name="Tsuchikane K."/>
            <person name="Noguchi M."/>
            <person name="Hirakata S."/>
            <person name="Ichikawa N."/>
            <person name="Ohji S."/>
            <person name="Yamazoe A."/>
            <person name="Fujita N."/>
        </authorList>
    </citation>
    <scope>NUCLEOTIDE SEQUENCE [LARGE SCALE GENOMIC DNA]</scope>
    <source>
        <strain evidence="10 11">NBRC 102218</strain>
    </source>
</reference>
<comment type="subcellular location">
    <subcellularLocation>
        <location evidence="2">Cell outer membrane</location>
    </subcellularLocation>
    <subcellularLocation>
        <location evidence="1">Cell surface</location>
    </subcellularLocation>
</comment>
<evidence type="ECO:0000313" key="11">
    <source>
        <dbReference type="Proteomes" id="UP000016562"/>
    </source>
</evidence>
<dbReference type="eggNOG" id="COG1293">
    <property type="taxonomic scope" value="Bacteria"/>
</dbReference>
<dbReference type="STRING" id="1219080.VEZ01S_02_00870"/>
<keyword evidence="11" id="KW-1185">Reference proteome</keyword>
<feature type="domain" description="Trimeric autotransporter adhesin YadA-like C-terminal membrane anchor" evidence="9">
    <location>
        <begin position="350"/>
        <end position="408"/>
    </location>
</feature>
<dbReference type="AlphaFoldDB" id="U3AEZ6"/>
<dbReference type="GO" id="GO:0009279">
    <property type="term" value="C:cell outer membrane"/>
    <property type="evidence" value="ECO:0007669"/>
    <property type="project" value="UniProtKB-SubCell"/>
</dbReference>
<organism evidence="10 11">
    <name type="scientific">Vibrio ezurae NBRC 102218</name>
    <dbReference type="NCBI Taxonomy" id="1219080"/>
    <lineage>
        <taxon>Bacteria</taxon>
        <taxon>Pseudomonadati</taxon>
        <taxon>Pseudomonadota</taxon>
        <taxon>Gammaproteobacteria</taxon>
        <taxon>Vibrionales</taxon>
        <taxon>Vibrionaceae</taxon>
        <taxon>Vibrio</taxon>
    </lineage>
</organism>
<dbReference type="Pfam" id="PF03895">
    <property type="entry name" value="YadA_anchor"/>
    <property type="match status" value="1"/>
</dbReference>
<dbReference type="EMBL" id="BATM01000002">
    <property type="protein sequence ID" value="GAD78506.1"/>
    <property type="molecule type" value="Genomic_DNA"/>
</dbReference>
<dbReference type="Gene3D" id="3.30.1300.30">
    <property type="entry name" value="GSPII I/J protein-like"/>
    <property type="match status" value="1"/>
</dbReference>
<evidence type="ECO:0000256" key="6">
    <source>
        <dbReference type="ARBA" id="ARBA00023136"/>
    </source>
</evidence>
<evidence type="ECO:0000256" key="2">
    <source>
        <dbReference type="ARBA" id="ARBA00004442"/>
    </source>
</evidence>